<keyword evidence="2" id="KW-0645">Protease</keyword>
<comment type="cofactor">
    <cofactor evidence="1">
        <name>Zn(2+)</name>
        <dbReference type="ChEBI" id="CHEBI:29105"/>
    </cofactor>
</comment>
<dbReference type="EMBL" id="UINC01008705">
    <property type="protein sequence ID" value="SVA39145.1"/>
    <property type="molecule type" value="Genomic_DNA"/>
</dbReference>
<dbReference type="GO" id="GO:0046872">
    <property type="term" value="F:metal ion binding"/>
    <property type="evidence" value="ECO:0007669"/>
    <property type="project" value="UniProtKB-KW"/>
</dbReference>
<keyword evidence="3" id="KW-0479">Metal-binding</keyword>
<evidence type="ECO:0000259" key="7">
    <source>
        <dbReference type="Pfam" id="PF01432"/>
    </source>
</evidence>
<name>A0A381VFL8_9ZZZZ</name>
<dbReference type="Gene3D" id="1.10.1370.30">
    <property type="match status" value="1"/>
</dbReference>
<protein>
    <recommendedName>
        <fullName evidence="7">Peptidase M3A/M3B catalytic domain-containing protein</fullName>
    </recommendedName>
</protein>
<evidence type="ECO:0000256" key="3">
    <source>
        <dbReference type="ARBA" id="ARBA00022723"/>
    </source>
</evidence>
<dbReference type="PANTHER" id="PTHR11804">
    <property type="entry name" value="PROTEASE M3 THIMET OLIGOPEPTIDASE-RELATED"/>
    <property type="match status" value="1"/>
</dbReference>
<feature type="domain" description="Peptidase M3A/M3B catalytic" evidence="7">
    <location>
        <begin position="164"/>
        <end position="400"/>
    </location>
</feature>
<sequence>MALPATSEEILDWSWDDYAPHYESLATTELDEDGISDWLQRWSDLVELLSEVGTRMHIATTVDTTDEVARDTYHKFLEDVGEPAQAAEQQLKERLLASGLEPEGFTVQLRAIRAEAELFSEANLPLFTESKKLANRYDEVIGAQSIEWDGEEKTLTQLQPVMLETDRERREAVWRLVAERRLADRDTINNIWRELLEVRCRIAANADCADFREFCWKALQRFDYSPDDCLEFHDAIADVALPAAGRLLEQRRELLSVGNLRPWDLAVDTQGRDPLAPFDNIAELEAGCERIFNAVAPELGASFSTMREGGLLDLGNRKGKAPGGYCTEYHRQRLPFIFMNAVGVHGDVQTLLHEGGHAFHVFESAQLPYAMQREVGMEFAEVASMAMELLAAPYLAKSEGGFYSTEEAAR</sequence>
<dbReference type="SUPFAM" id="SSF55486">
    <property type="entry name" value="Metalloproteases ('zincins'), catalytic domain"/>
    <property type="match status" value="1"/>
</dbReference>
<proteinExistence type="predicted"/>
<evidence type="ECO:0000256" key="4">
    <source>
        <dbReference type="ARBA" id="ARBA00022801"/>
    </source>
</evidence>
<dbReference type="InterPro" id="IPR045090">
    <property type="entry name" value="Pept_M3A_M3B"/>
</dbReference>
<evidence type="ECO:0000256" key="2">
    <source>
        <dbReference type="ARBA" id="ARBA00022670"/>
    </source>
</evidence>
<accession>A0A381VFL8</accession>
<dbReference type="GO" id="GO:0006518">
    <property type="term" value="P:peptide metabolic process"/>
    <property type="evidence" value="ECO:0007669"/>
    <property type="project" value="TreeGrafter"/>
</dbReference>
<keyword evidence="6" id="KW-0482">Metalloprotease</keyword>
<keyword evidence="5" id="KW-0862">Zinc</keyword>
<feature type="non-terminal residue" evidence="8">
    <location>
        <position position="410"/>
    </location>
</feature>
<dbReference type="GO" id="GO:0006508">
    <property type="term" value="P:proteolysis"/>
    <property type="evidence" value="ECO:0007669"/>
    <property type="project" value="UniProtKB-KW"/>
</dbReference>
<dbReference type="AlphaFoldDB" id="A0A381VFL8"/>
<reference evidence="8" key="1">
    <citation type="submission" date="2018-05" db="EMBL/GenBank/DDBJ databases">
        <authorList>
            <person name="Lanie J.A."/>
            <person name="Ng W.-L."/>
            <person name="Kazmierczak K.M."/>
            <person name="Andrzejewski T.M."/>
            <person name="Davidsen T.M."/>
            <person name="Wayne K.J."/>
            <person name="Tettelin H."/>
            <person name="Glass J.I."/>
            <person name="Rusch D."/>
            <person name="Podicherti R."/>
            <person name="Tsui H.-C.T."/>
            <person name="Winkler M.E."/>
        </authorList>
    </citation>
    <scope>NUCLEOTIDE SEQUENCE</scope>
</reference>
<dbReference type="Pfam" id="PF01432">
    <property type="entry name" value="Peptidase_M3"/>
    <property type="match status" value="1"/>
</dbReference>
<evidence type="ECO:0000256" key="5">
    <source>
        <dbReference type="ARBA" id="ARBA00022833"/>
    </source>
</evidence>
<dbReference type="GO" id="GO:0004222">
    <property type="term" value="F:metalloendopeptidase activity"/>
    <property type="evidence" value="ECO:0007669"/>
    <property type="project" value="InterPro"/>
</dbReference>
<organism evidence="8">
    <name type="scientific">marine metagenome</name>
    <dbReference type="NCBI Taxonomy" id="408172"/>
    <lineage>
        <taxon>unclassified sequences</taxon>
        <taxon>metagenomes</taxon>
        <taxon>ecological metagenomes</taxon>
    </lineage>
</organism>
<dbReference type="PANTHER" id="PTHR11804:SF48">
    <property type="entry name" value="PUTATIVE-RELATED"/>
    <property type="match status" value="1"/>
</dbReference>
<evidence type="ECO:0000256" key="1">
    <source>
        <dbReference type="ARBA" id="ARBA00001947"/>
    </source>
</evidence>
<evidence type="ECO:0000313" key="8">
    <source>
        <dbReference type="EMBL" id="SVA39145.1"/>
    </source>
</evidence>
<keyword evidence="4" id="KW-0378">Hydrolase</keyword>
<gene>
    <name evidence="8" type="ORF">METZ01_LOCUS91999</name>
</gene>
<evidence type="ECO:0000256" key="6">
    <source>
        <dbReference type="ARBA" id="ARBA00023049"/>
    </source>
</evidence>
<dbReference type="InterPro" id="IPR001567">
    <property type="entry name" value="Pept_M3A_M3B_dom"/>
</dbReference>